<evidence type="ECO:0000313" key="2">
    <source>
        <dbReference type="Proteomes" id="UP000271339"/>
    </source>
</evidence>
<keyword evidence="2" id="KW-1185">Reference proteome</keyword>
<dbReference type="Pfam" id="PF16264">
    <property type="entry name" value="SatD"/>
    <property type="match status" value="1"/>
</dbReference>
<dbReference type="Proteomes" id="UP000271339">
    <property type="component" value="Unassembled WGS sequence"/>
</dbReference>
<accession>A0A3L9ZCR6</accession>
<dbReference type="OrthoDB" id="7064118at2"/>
<name>A0A3L9ZCR6_9FLAO</name>
<dbReference type="RefSeq" id="WP_121906889.1">
    <property type="nucleotide sequence ID" value="NZ_REFC01000012.1"/>
</dbReference>
<dbReference type="EMBL" id="REFC01000012">
    <property type="protein sequence ID" value="RMA64442.1"/>
    <property type="molecule type" value="Genomic_DNA"/>
</dbReference>
<evidence type="ECO:0000313" key="1">
    <source>
        <dbReference type="EMBL" id="RMA64442.1"/>
    </source>
</evidence>
<evidence type="ECO:0008006" key="3">
    <source>
        <dbReference type="Google" id="ProtNLM"/>
    </source>
</evidence>
<dbReference type="AlphaFoldDB" id="A0A3L9ZCR6"/>
<proteinExistence type="predicted"/>
<gene>
    <name evidence="1" type="ORF">BXY75_1318</name>
</gene>
<protein>
    <recommendedName>
        <fullName evidence="3">SatD family protein</fullName>
    </recommendedName>
</protein>
<organism evidence="1 2">
    <name type="scientific">Ulvibacter antarcticus</name>
    <dbReference type="NCBI Taxonomy" id="442714"/>
    <lineage>
        <taxon>Bacteria</taxon>
        <taxon>Pseudomonadati</taxon>
        <taxon>Bacteroidota</taxon>
        <taxon>Flavobacteriia</taxon>
        <taxon>Flavobacteriales</taxon>
        <taxon>Flavobacteriaceae</taxon>
        <taxon>Ulvibacter</taxon>
    </lineage>
</organism>
<dbReference type="InterPro" id="IPR032580">
    <property type="entry name" value="SatD"/>
</dbReference>
<sequence>MKTIAILSGDLINSSEYNPDALKAVVQVLKNEFSKLEKQFPNESIFFSMYRGDSFQGVVENTELALSMALQIKAAVRAYVMSKDLPKNAIPMADIRISIGIGKATYKKGALEESNGEAFQFSGRTLDAMKSEGVKMALTTANQEINAEFKVHLKFLDSITDRWSVASAEVVYFLLKRLKEQDIATRLNRSQAAINQRKKAAGWDEIKLLLERYIAVAQNNFK</sequence>
<comment type="caution">
    <text evidence="1">The sequence shown here is derived from an EMBL/GenBank/DDBJ whole genome shotgun (WGS) entry which is preliminary data.</text>
</comment>
<reference evidence="1 2" key="1">
    <citation type="submission" date="2018-10" db="EMBL/GenBank/DDBJ databases">
        <title>Genomic Encyclopedia of Archaeal and Bacterial Type Strains, Phase II (KMG-II): from individual species to whole genera.</title>
        <authorList>
            <person name="Goeker M."/>
        </authorList>
    </citation>
    <scope>NUCLEOTIDE SEQUENCE [LARGE SCALE GENOMIC DNA]</scope>
    <source>
        <strain evidence="1 2">DSM 23424</strain>
    </source>
</reference>